<dbReference type="AlphaFoldDB" id="A0A383AAT2"/>
<organism evidence="1">
    <name type="scientific">marine metagenome</name>
    <dbReference type="NCBI Taxonomy" id="408172"/>
    <lineage>
        <taxon>unclassified sequences</taxon>
        <taxon>metagenomes</taxon>
        <taxon>ecological metagenomes</taxon>
    </lineage>
</organism>
<name>A0A383AAT2_9ZZZZ</name>
<reference evidence="1" key="1">
    <citation type="submission" date="2018-05" db="EMBL/GenBank/DDBJ databases">
        <authorList>
            <person name="Lanie J.A."/>
            <person name="Ng W.-L."/>
            <person name="Kazmierczak K.M."/>
            <person name="Andrzejewski T.M."/>
            <person name="Davidsen T.M."/>
            <person name="Wayne K.J."/>
            <person name="Tettelin H."/>
            <person name="Glass J.I."/>
            <person name="Rusch D."/>
            <person name="Podicherti R."/>
            <person name="Tsui H.-C.T."/>
            <person name="Winkler M.E."/>
        </authorList>
    </citation>
    <scope>NUCLEOTIDE SEQUENCE</scope>
</reference>
<dbReference type="InterPro" id="IPR046346">
    <property type="entry name" value="Aminoacid_DH-like_N_sf"/>
</dbReference>
<proteinExistence type="predicted"/>
<evidence type="ECO:0000313" key="1">
    <source>
        <dbReference type="EMBL" id="SVE04822.1"/>
    </source>
</evidence>
<sequence length="32" mass="3466">VSLLFSAKTRVYALIGDPISHSFSPPMQNAAF</sequence>
<protein>
    <recommendedName>
        <fullName evidence="2">Shikimate dehydrogenase substrate binding N-terminal domain-containing protein</fullName>
    </recommendedName>
</protein>
<gene>
    <name evidence="1" type="ORF">METZ01_LOCUS457676</name>
</gene>
<feature type="non-terminal residue" evidence="1">
    <location>
        <position position="1"/>
    </location>
</feature>
<feature type="non-terminal residue" evidence="1">
    <location>
        <position position="32"/>
    </location>
</feature>
<evidence type="ECO:0008006" key="2">
    <source>
        <dbReference type="Google" id="ProtNLM"/>
    </source>
</evidence>
<dbReference type="Gene3D" id="3.40.50.10860">
    <property type="entry name" value="Leucine Dehydrogenase, chain A, domain 1"/>
    <property type="match status" value="1"/>
</dbReference>
<accession>A0A383AAT2</accession>
<dbReference type="EMBL" id="UINC01190586">
    <property type="protein sequence ID" value="SVE04822.1"/>
    <property type="molecule type" value="Genomic_DNA"/>
</dbReference>
<dbReference type="SUPFAM" id="SSF53223">
    <property type="entry name" value="Aminoacid dehydrogenase-like, N-terminal domain"/>
    <property type="match status" value="1"/>
</dbReference>